<feature type="region of interest" description="Disordered" evidence="1">
    <location>
        <begin position="499"/>
        <end position="536"/>
    </location>
</feature>
<protein>
    <submittedName>
        <fullName evidence="2">Uncharacterized protein</fullName>
    </submittedName>
</protein>
<keyword evidence="3" id="KW-1185">Reference proteome</keyword>
<gene>
    <name evidence="2" type="ORF">AYI68_g5348</name>
</gene>
<proteinExistence type="predicted"/>
<feature type="compositionally biased region" description="Low complexity" evidence="1">
    <location>
        <begin position="506"/>
        <end position="524"/>
    </location>
</feature>
<feature type="compositionally biased region" description="Polar residues" evidence="1">
    <location>
        <begin position="138"/>
        <end position="151"/>
    </location>
</feature>
<evidence type="ECO:0000313" key="2">
    <source>
        <dbReference type="EMBL" id="OLY80555.1"/>
    </source>
</evidence>
<name>A0A1R0GUJ5_9FUNG</name>
<evidence type="ECO:0000313" key="3">
    <source>
        <dbReference type="Proteomes" id="UP000187455"/>
    </source>
</evidence>
<dbReference type="AlphaFoldDB" id="A0A1R0GUJ5"/>
<feature type="compositionally biased region" description="Basic and acidic residues" evidence="1">
    <location>
        <begin position="125"/>
        <end position="137"/>
    </location>
</feature>
<accession>A0A1R0GUJ5</accession>
<dbReference type="Proteomes" id="UP000187455">
    <property type="component" value="Unassembled WGS sequence"/>
</dbReference>
<comment type="caution">
    <text evidence="2">The sequence shown here is derived from an EMBL/GenBank/DDBJ whole genome shotgun (WGS) entry which is preliminary data.</text>
</comment>
<dbReference type="EMBL" id="LSSL01003374">
    <property type="protein sequence ID" value="OLY80555.1"/>
    <property type="molecule type" value="Genomic_DNA"/>
</dbReference>
<dbReference type="OrthoDB" id="5647063at2759"/>
<sequence length="536" mass="60928">MYVDNVPLERQHSTSKLTSTQAAFWESKVQLFHDRYNNSNRLRNGQVNVQRSNLVRARSTNWGVSDDDSSDRNSISSISVKINYHKFTDSLKLHKSKSVKKIWSKIFPMNKKKLDEGNITDQEPIPDHSFKAKHESTPKSTTNTSRLSRTKSSGSIDVDYRILDLVPEETVFASQKQLRDLILQDTGKPNLEPPDNRTSCSGQSSITAIDTHSRSELLDLQLLFRVNSISVKKLGSPNCNLRKLLFIKNVGSQSSEMLSLLKKNNPEIYHEALSSFSEKYRVISPPPLPKIEGFEKLALQLPILDTELLTKMDFKSIGLDFSKDKKSKTPKTASIEKTSVKKDIHETISVQKEKKNDFPVLGSEKQMDGCSVLNGEKQEDDFFVHKDDKKTDSLVSSQDRRKKGCLTLNREKKIESLSNPSQEKHKDCRLVFLGEKKKGPHSPQFNEKMLVNFIDNPLEVGLSSPSSGNDERGTYQNNFDFASLDLFLEEKFFSAEMVTRRSGRNLRASRSPPTRLPPTSRNSPARQMRVSYKLVR</sequence>
<feature type="region of interest" description="Disordered" evidence="1">
    <location>
        <begin position="114"/>
        <end position="151"/>
    </location>
</feature>
<organism evidence="2 3">
    <name type="scientific">Smittium mucronatum</name>
    <dbReference type="NCBI Taxonomy" id="133383"/>
    <lineage>
        <taxon>Eukaryota</taxon>
        <taxon>Fungi</taxon>
        <taxon>Fungi incertae sedis</taxon>
        <taxon>Zoopagomycota</taxon>
        <taxon>Kickxellomycotina</taxon>
        <taxon>Harpellomycetes</taxon>
        <taxon>Harpellales</taxon>
        <taxon>Legeriomycetaceae</taxon>
        <taxon>Smittium</taxon>
    </lineage>
</organism>
<reference evidence="2 3" key="1">
    <citation type="journal article" date="2016" name="Mol. Biol. Evol.">
        <title>Genome-Wide Survey of Gut Fungi (Harpellales) Reveals the First Horizontally Transferred Ubiquitin Gene from a Mosquito Host.</title>
        <authorList>
            <person name="Wang Y."/>
            <person name="White M.M."/>
            <person name="Kvist S."/>
            <person name="Moncalvo J.M."/>
        </authorList>
    </citation>
    <scope>NUCLEOTIDE SEQUENCE [LARGE SCALE GENOMIC DNA]</scope>
    <source>
        <strain evidence="2 3">ALG-7-W6</strain>
    </source>
</reference>
<evidence type="ECO:0000256" key="1">
    <source>
        <dbReference type="SAM" id="MobiDB-lite"/>
    </source>
</evidence>